<evidence type="ECO:0000313" key="2">
    <source>
        <dbReference type="Proteomes" id="UP000075243"/>
    </source>
</evidence>
<proteinExistence type="predicted"/>
<dbReference type="Proteomes" id="UP000075243">
    <property type="component" value="Unassembled WGS sequence"/>
</dbReference>
<dbReference type="PANTHER" id="PTHR34222:SF99">
    <property type="entry name" value="PROTEIN, PUTATIVE-RELATED"/>
    <property type="match status" value="1"/>
</dbReference>
<organism evidence="1 2">
    <name type="scientific">Cajanus cajan</name>
    <name type="common">Pigeon pea</name>
    <name type="synonym">Cajanus indicus</name>
    <dbReference type="NCBI Taxonomy" id="3821"/>
    <lineage>
        <taxon>Eukaryota</taxon>
        <taxon>Viridiplantae</taxon>
        <taxon>Streptophyta</taxon>
        <taxon>Embryophyta</taxon>
        <taxon>Tracheophyta</taxon>
        <taxon>Spermatophyta</taxon>
        <taxon>Magnoliopsida</taxon>
        <taxon>eudicotyledons</taxon>
        <taxon>Gunneridae</taxon>
        <taxon>Pentapetalae</taxon>
        <taxon>rosids</taxon>
        <taxon>fabids</taxon>
        <taxon>Fabales</taxon>
        <taxon>Fabaceae</taxon>
        <taxon>Papilionoideae</taxon>
        <taxon>50 kb inversion clade</taxon>
        <taxon>NPAAA clade</taxon>
        <taxon>indigoferoid/millettioid clade</taxon>
        <taxon>Phaseoleae</taxon>
        <taxon>Cajanus</taxon>
    </lineage>
</organism>
<evidence type="ECO:0008006" key="3">
    <source>
        <dbReference type="Google" id="ProtNLM"/>
    </source>
</evidence>
<sequence length="308" mass="34533">MVVHLNKPKSDPTFNAWRCCNNMVVSWLVHSVSLFIRQSILWMDQADEIWKDLKSRYAQGDHLCISDLQYEASSMKQGDLSVTDFFTKLCIIWDEIENFRADPVCLCNVKCSCVASSIIAQQKLEDRAVQFLRGLNDSYSNIRSHVLLMDPLPPISKIFSYVAQQERQLLNPSPLMTVNSNSKDIMLNVATSTNTCTYCGRKGHTASSDRSRNFKYKNSKSNKICTHCGRSGHTIEVCYRKHGFPPGHPHSSIKSAHINSSVTVDPSAATGDQQPAKNSDVCFTPQQYQALLALIQQPEQGTSTSHVN</sequence>
<dbReference type="EMBL" id="KQ483559">
    <property type="protein sequence ID" value="KYP46408.1"/>
    <property type="molecule type" value="Genomic_DNA"/>
</dbReference>
<dbReference type="AlphaFoldDB" id="A0A151RV31"/>
<accession>A0A151RV31</accession>
<dbReference type="Gramene" id="C.cajan_30762.t">
    <property type="protein sequence ID" value="C.cajan_30762.t"/>
    <property type="gene ID" value="C.cajan_30762"/>
</dbReference>
<gene>
    <name evidence="1" type="ORF">KK1_031983</name>
</gene>
<protein>
    <recommendedName>
        <fullName evidence="3">Retrotransposon gag domain-containing protein</fullName>
    </recommendedName>
</protein>
<keyword evidence="2" id="KW-1185">Reference proteome</keyword>
<reference evidence="1" key="1">
    <citation type="journal article" date="2012" name="Nat. Biotechnol.">
        <title>Draft genome sequence of pigeonpea (Cajanus cajan), an orphan legume crop of resource-poor farmers.</title>
        <authorList>
            <person name="Varshney R.K."/>
            <person name="Chen W."/>
            <person name="Li Y."/>
            <person name="Bharti A.K."/>
            <person name="Saxena R.K."/>
            <person name="Schlueter J.A."/>
            <person name="Donoghue M.T."/>
            <person name="Azam S."/>
            <person name="Fan G."/>
            <person name="Whaley A.M."/>
            <person name="Farmer A.D."/>
            <person name="Sheridan J."/>
            <person name="Iwata A."/>
            <person name="Tuteja R."/>
            <person name="Penmetsa R.V."/>
            <person name="Wu W."/>
            <person name="Upadhyaya H.D."/>
            <person name="Yang S.P."/>
            <person name="Shah T."/>
            <person name="Saxena K.B."/>
            <person name="Michael T."/>
            <person name="McCombie W.R."/>
            <person name="Yang B."/>
            <person name="Zhang G."/>
            <person name="Yang H."/>
            <person name="Wang J."/>
            <person name="Spillane C."/>
            <person name="Cook D.R."/>
            <person name="May G.D."/>
            <person name="Xu X."/>
            <person name="Jackson S.A."/>
        </authorList>
    </citation>
    <scope>NUCLEOTIDE SEQUENCE [LARGE SCALE GENOMIC DNA]</scope>
</reference>
<dbReference type="Gene3D" id="4.10.60.10">
    <property type="entry name" value="Zinc finger, CCHC-type"/>
    <property type="match status" value="1"/>
</dbReference>
<dbReference type="PANTHER" id="PTHR34222">
    <property type="entry name" value="GAG_PRE-INTEGRS DOMAIN-CONTAINING PROTEIN"/>
    <property type="match status" value="1"/>
</dbReference>
<evidence type="ECO:0000313" key="1">
    <source>
        <dbReference type="EMBL" id="KYP46408.1"/>
    </source>
</evidence>
<name>A0A151RV31_CAJCA</name>